<dbReference type="PROSITE" id="PS51186">
    <property type="entry name" value="GNAT"/>
    <property type="match status" value="1"/>
</dbReference>
<feature type="domain" description="N-acetyltransferase" evidence="3">
    <location>
        <begin position="1"/>
        <end position="170"/>
    </location>
</feature>
<keyword evidence="2" id="KW-0012">Acyltransferase</keyword>
<gene>
    <name evidence="4" type="ORF">H6X83_12590</name>
</gene>
<dbReference type="KEGG" id="caml:H6X83_12590"/>
<dbReference type="PANTHER" id="PTHR43877:SF2">
    <property type="entry name" value="AMINOALKYLPHOSPHONATE N-ACETYLTRANSFERASE-RELATED"/>
    <property type="match status" value="1"/>
</dbReference>
<dbReference type="InterPro" id="IPR000182">
    <property type="entry name" value="GNAT_dom"/>
</dbReference>
<dbReference type="CDD" id="cd04301">
    <property type="entry name" value="NAT_SF"/>
    <property type="match status" value="1"/>
</dbReference>
<organism evidence="4 5">
    <name type="scientific">Caproicibacterium amylolyticum</name>
    <dbReference type="NCBI Taxonomy" id="2766537"/>
    <lineage>
        <taxon>Bacteria</taxon>
        <taxon>Bacillati</taxon>
        <taxon>Bacillota</taxon>
        <taxon>Clostridia</taxon>
        <taxon>Eubacteriales</taxon>
        <taxon>Oscillospiraceae</taxon>
        <taxon>Caproicibacterium</taxon>
    </lineage>
</organism>
<reference evidence="4 5" key="1">
    <citation type="submission" date="2020-08" db="EMBL/GenBank/DDBJ databases">
        <authorList>
            <person name="Ren C."/>
            <person name="Gu Y."/>
            <person name="Xu Y."/>
        </authorList>
    </citation>
    <scope>NUCLEOTIDE SEQUENCE [LARGE SCALE GENOMIC DNA]</scope>
    <source>
        <strain evidence="4 5">LBM18003</strain>
    </source>
</reference>
<dbReference type="Proteomes" id="UP000516046">
    <property type="component" value="Chromosome"/>
</dbReference>
<dbReference type="GO" id="GO:0016747">
    <property type="term" value="F:acyltransferase activity, transferring groups other than amino-acyl groups"/>
    <property type="evidence" value="ECO:0007669"/>
    <property type="project" value="InterPro"/>
</dbReference>
<dbReference type="RefSeq" id="WP_212506809.1">
    <property type="nucleotide sequence ID" value="NZ_CP060696.1"/>
</dbReference>
<keyword evidence="5" id="KW-1185">Reference proteome</keyword>
<accession>A0A7G9WGD3</accession>
<dbReference type="SUPFAM" id="SSF55729">
    <property type="entry name" value="Acyl-CoA N-acyltransferases (Nat)"/>
    <property type="match status" value="1"/>
</dbReference>
<dbReference type="InterPro" id="IPR016181">
    <property type="entry name" value="Acyl_CoA_acyltransferase"/>
</dbReference>
<sequence>MIFRKGTIADVTPLAKLYDDLIDHLQNTTNYPGWVKGIYPTQEDAAAGISDGTLYVAEENGQLAGTIILNHKPESPYHRIKWNIDAADEQIFIVHTFAAHPNFLKAGVGTKLLSFAEKQAVQEGLRAIRLDVFEKNFPAIHLYEKCGFQYVSTVDMGLGCYGLDLFKLYEKVLSRP</sequence>
<dbReference type="PANTHER" id="PTHR43877">
    <property type="entry name" value="AMINOALKYLPHOSPHONATE N-ACETYLTRANSFERASE-RELATED-RELATED"/>
    <property type="match status" value="1"/>
</dbReference>
<evidence type="ECO:0000256" key="2">
    <source>
        <dbReference type="ARBA" id="ARBA00023315"/>
    </source>
</evidence>
<proteinExistence type="predicted"/>
<evidence type="ECO:0000313" key="4">
    <source>
        <dbReference type="EMBL" id="QNO17745.1"/>
    </source>
</evidence>
<dbReference type="InterPro" id="IPR050832">
    <property type="entry name" value="Bact_Acetyltransf"/>
</dbReference>
<dbReference type="AlphaFoldDB" id="A0A7G9WGD3"/>
<evidence type="ECO:0000256" key="1">
    <source>
        <dbReference type="ARBA" id="ARBA00022679"/>
    </source>
</evidence>
<evidence type="ECO:0000313" key="5">
    <source>
        <dbReference type="Proteomes" id="UP000516046"/>
    </source>
</evidence>
<keyword evidence="1 4" id="KW-0808">Transferase</keyword>
<protein>
    <submittedName>
        <fullName evidence="4">GNAT family N-acetyltransferase</fullName>
    </submittedName>
</protein>
<evidence type="ECO:0000259" key="3">
    <source>
        <dbReference type="PROSITE" id="PS51186"/>
    </source>
</evidence>
<dbReference type="Pfam" id="PF00583">
    <property type="entry name" value="Acetyltransf_1"/>
    <property type="match status" value="1"/>
</dbReference>
<name>A0A7G9WGD3_9FIRM</name>
<dbReference type="EMBL" id="CP060696">
    <property type="protein sequence ID" value="QNO17745.1"/>
    <property type="molecule type" value="Genomic_DNA"/>
</dbReference>
<dbReference type="Gene3D" id="3.40.630.30">
    <property type="match status" value="1"/>
</dbReference>